<dbReference type="InterPro" id="IPR003507">
    <property type="entry name" value="S66_fam"/>
</dbReference>
<evidence type="ECO:0000313" key="2">
    <source>
        <dbReference type="EMBL" id="MRI82688.1"/>
    </source>
</evidence>
<evidence type="ECO:0000259" key="1">
    <source>
        <dbReference type="Pfam" id="PF02016"/>
    </source>
</evidence>
<dbReference type="PANTHER" id="PTHR30237:SF4">
    <property type="entry name" value="LD-CARBOXYPEPTIDASE C-TERMINAL DOMAIN-CONTAINING PROTEIN"/>
    <property type="match status" value="1"/>
</dbReference>
<dbReference type="Pfam" id="PF02016">
    <property type="entry name" value="Peptidase_S66"/>
    <property type="match status" value="1"/>
</dbReference>
<dbReference type="InterPro" id="IPR027478">
    <property type="entry name" value="LdcA_N"/>
</dbReference>
<comment type="caution">
    <text evidence="2">The sequence shown here is derived from an EMBL/GenBank/DDBJ whole genome shotgun (WGS) entry which is preliminary data.</text>
</comment>
<accession>A0A844BQZ6</accession>
<dbReference type="InterPro" id="IPR029062">
    <property type="entry name" value="Class_I_gatase-like"/>
</dbReference>
<dbReference type="SUPFAM" id="SSF52317">
    <property type="entry name" value="Class I glutamine amidotransferase-like"/>
    <property type="match status" value="1"/>
</dbReference>
<evidence type="ECO:0000313" key="3">
    <source>
        <dbReference type="Proteomes" id="UP000469870"/>
    </source>
</evidence>
<gene>
    <name evidence="2" type="ORF">GIY11_11765</name>
</gene>
<dbReference type="AlphaFoldDB" id="A0A844BQZ6"/>
<dbReference type="RefSeq" id="WP_153862745.1">
    <property type="nucleotide sequence ID" value="NZ_WJQR01000017.1"/>
</dbReference>
<reference evidence="2 3" key="1">
    <citation type="submission" date="2019-11" db="EMBL/GenBank/DDBJ databases">
        <title>Characterisation of Fundicoccus ignavus gen. nov. sp. nov., a novel genus of the family Aerococcaceae isolated from bulk tank milk.</title>
        <authorList>
            <person name="Siebert A."/>
            <person name="Huptas C."/>
            <person name="Wenning M."/>
            <person name="Scherer S."/>
            <person name="Doll E.V."/>
        </authorList>
    </citation>
    <scope>NUCLEOTIDE SEQUENCE [LARGE SCALE GENOMIC DNA]</scope>
    <source>
        <strain evidence="2 3">DSM 109653</strain>
    </source>
</reference>
<sequence>MIQLNRGDKVAIVSLSAGILGEDFCSHQLKKGVDRLNEFGLEVVFMPNALKGIDFIRDNPAKRAEDLINAFQDNSIKGIICAIGGEDTFKLAPYILTEENQTIIRKNPEFFMGYSDTTINHLMLNKLGLHSFYGLSFLTCFAELGNRMLDYSKKSFENM</sequence>
<proteinExistence type="predicted"/>
<dbReference type="EMBL" id="WJQR01000017">
    <property type="protein sequence ID" value="MRI82688.1"/>
    <property type="molecule type" value="Genomic_DNA"/>
</dbReference>
<protein>
    <recommendedName>
        <fullName evidence="1">LD-carboxypeptidase N-terminal domain-containing protein</fullName>
    </recommendedName>
</protein>
<organism evidence="2 3">
    <name type="scientific">Fundicoccus ignavus</name>
    <dbReference type="NCBI Taxonomy" id="2664442"/>
    <lineage>
        <taxon>Bacteria</taxon>
        <taxon>Bacillati</taxon>
        <taxon>Bacillota</taxon>
        <taxon>Bacilli</taxon>
        <taxon>Lactobacillales</taxon>
        <taxon>Aerococcaceae</taxon>
        <taxon>Fundicoccus</taxon>
    </lineage>
</organism>
<dbReference type="Proteomes" id="UP000469870">
    <property type="component" value="Unassembled WGS sequence"/>
</dbReference>
<dbReference type="Gene3D" id="3.40.50.10740">
    <property type="entry name" value="Class I glutamine amidotransferase-like"/>
    <property type="match status" value="1"/>
</dbReference>
<name>A0A844BQZ6_9LACT</name>
<feature type="domain" description="LD-carboxypeptidase N-terminal" evidence="1">
    <location>
        <begin position="10"/>
        <end position="134"/>
    </location>
</feature>
<dbReference type="InterPro" id="IPR040449">
    <property type="entry name" value="Peptidase_S66_N"/>
</dbReference>
<dbReference type="PANTHER" id="PTHR30237">
    <property type="entry name" value="MURAMOYLTETRAPEPTIDE CARBOXYPEPTIDASE"/>
    <property type="match status" value="1"/>
</dbReference>